<feature type="transmembrane region" description="Helical" evidence="8">
    <location>
        <begin position="389"/>
        <end position="413"/>
    </location>
</feature>
<evidence type="ECO:0000256" key="2">
    <source>
        <dbReference type="ARBA" id="ARBA00022448"/>
    </source>
</evidence>
<name>A0A7D4PZR3_9MICO</name>
<evidence type="ECO:0000256" key="1">
    <source>
        <dbReference type="ARBA" id="ARBA00004429"/>
    </source>
</evidence>
<dbReference type="RefSeq" id="WP_173494141.1">
    <property type="nucleotide sequence ID" value="NZ_CP054056.1"/>
</dbReference>
<feature type="domain" description="ABC transmembrane type-1" evidence="9">
    <location>
        <begin position="10"/>
        <end position="195"/>
    </location>
</feature>
<evidence type="ECO:0000259" key="9">
    <source>
        <dbReference type="PROSITE" id="PS50928"/>
    </source>
</evidence>
<feature type="transmembrane region" description="Helical" evidence="8">
    <location>
        <begin position="174"/>
        <end position="194"/>
    </location>
</feature>
<feature type="transmembrane region" description="Helical" evidence="8">
    <location>
        <begin position="300"/>
        <end position="324"/>
    </location>
</feature>
<dbReference type="KEGG" id="aqg:HRU87_06750"/>
<gene>
    <name evidence="10" type="ORF">HRU87_06750</name>
</gene>
<evidence type="ECO:0000256" key="7">
    <source>
        <dbReference type="ARBA" id="ARBA00023136"/>
    </source>
</evidence>
<keyword evidence="3" id="KW-1003">Cell membrane</keyword>
<feature type="transmembrane region" description="Helical" evidence="8">
    <location>
        <begin position="71"/>
        <end position="93"/>
    </location>
</feature>
<evidence type="ECO:0000256" key="5">
    <source>
        <dbReference type="ARBA" id="ARBA00022692"/>
    </source>
</evidence>
<feature type="transmembrane region" description="Helical" evidence="8">
    <location>
        <begin position="433"/>
        <end position="456"/>
    </location>
</feature>
<dbReference type="PROSITE" id="PS50928">
    <property type="entry name" value="ABC_TM1"/>
    <property type="match status" value="2"/>
</dbReference>
<dbReference type="Proteomes" id="UP000501003">
    <property type="component" value="Chromosome"/>
</dbReference>
<dbReference type="CDD" id="cd06261">
    <property type="entry name" value="TM_PBP2"/>
    <property type="match status" value="2"/>
</dbReference>
<feature type="transmembrane region" description="Helical" evidence="8">
    <location>
        <begin position="12"/>
        <end position="35"/>
    </location>
</feature>
<evidence type="ECO:0000313" key="10">
    <source>
        <dbReference type="EMBL" id="QKJ25845.1"/>
    </source>
</evidence>
<keyword evidence="6 8" id="KW-1133">Transmembrane helix</keyword>
<keyword evidence="5 8" id="KW-0812">Transmembrane</keyword>
<keyword evidence="11" id="KW-1185">Reference proteome</keyword>
<reference evidence="10 11" key="1">
    <citation type="submission" date="2020-05" db="EMBL/GenBank/DDBJ databases">
        <title>Aquirufa sp. strain 15G-AUS-rot a new Aquirufa species.</title>
        <authorList>
            <person name="Pitt A."/>
            <person name="Hahn M.W."/>
        </authorList>
    </citation>
    <scope>NUCLEOTIDE SEQUENCE [LARGE SCALE GENOMIC DNA]</scope>
    <source>
        <strain evidence="10 11">15G-AUS-rot</strain>
    </source>
</reference>
<keyword evidence="7 8" id="KW-0472">Membrane</keyword>
<evidence type="ECO:0000256" key="6">
    <source>
        <dbReference type="ARBA" id="ARBA00022989"/>
    </source>
</evidence>
<evidence type="ECO:0000256" key="3">
    <source>
        <dbReference type="ARBA" id="ARBA00022475"/>
    </source>
</evidence>
<dbReference type="InterPro" id="IPR000515">
    <property type="entry name" value="MetI-like"/>
</dbReference>
<feature type="transmembrane region" description="Helical" evidence="8">
    <location>
        <begin position="275"/>
        <end position="293"/>
    </location>
</feature>
<protein>
    <submittedName>
        <fullName evidence="10">Iron ABC transporter permease</fullName>
    </submittedName>
</protein>
<dbReference type="SUPFAM" id="SSF161098">
    <property type="entry name" value="MetI-like"/>
    <property type="match status" value="2"/>
</dbReference>
<feature type="transmembrane region" description="Helical" evidence="8">
    <location>
        <begin position="330"/>
        <end position="351"/>
    </location>
</feature>
<accession>A0A7D4PZR3</accession>
<dbReference type="Gene3D" id="1.10.3720.10">
    <property type="entry name" value="MetI-like"/>
    <property type="match status" value="2"/>
</dbReference>
<evidence type="ECO:0000256" key="4">
    <source>
        <dbReference type="ARBA" id="ARBA00022519"/>
    </source>
</evidence>
<evidence type="ECO:0000256" key="8">
    <source>
        <dbReference type="RuleBase" id="RU363032"/>
    </source>
</evidence>
<organism evidence="10 11">
    <name type="scientific">Aquiluna borgnonia</name>
    <dbReference type="NCBI Taxonomy" id="2499157"/>
    <lineage>
        <taxon>Bacteria</taxon>
        <taxon>Bacillati</taxon>
        <taxon>Actinomycetota</taxon>
        <taxon>Actinomycetes</taxon>
        <taxon>Micrococcales</taxon>
        <taxon>Microbacteriaceae</taxon>
        <taxon>Luna cluster</taxon>
        <taxon>Luna-1 subcluster</taxon>
        <taxon>Aquiluna</taxon>
    </lineage>
</organism>
<feature type="transmembrane region" description="Helical" evidence="8">
    <location>
        <begin position="132"/>
        <end position="154"/>
    </location>
</feature>
<proteinExistence type="inferred from homology"/>
<keyword evidence="2 8" id="KW-0813">Transport</keyword>
<sequence length="470" mass="50419">MSLTTSLELLLTTAFIALASAVLATAFGVVFGRWLRTLSSSIGRVVSAIALIPFLLPPLLIGMAFSQLDFLYSSFGILNILVAHTIMNFGFIGRVVASSTLQKEQIEEARISGANDFEIFARIELPQLRGPLSSAGLLVAIYSATSYGLILILGNGVRTLETEIARTTLVALDFQTATLLAVLQSFLTLALFLLARRFGPGVSLLGQLERQNLRVGLLSKILGYALLALVVITIGTVMARSFSGVGLIDNLENLFSTGYRSILNISPFEAGLNSIRNALITATLAVVIALFLASRKYRSGWVLIAVGISPVVIGLATLIISGYLPRELTASWLLLPLVQVLLSLPIAYQILRPAFEAIDTDVRFAAHLDGANQLTRLLRIEAPQVSRSIGLAAAFAALVSLGEFGTASFLAFGENETLPIVMFKLLSRPGEQNLGMAMTAAAIHILIAACITWISLRSGDMKSEPDRAER</sequence>
<dbReference type="PANTHER" id="PTHR43357">
    <property type="entry name" value="INNER MEMBRANE ABC TRANSPORTER PERMEASE PROTEIN YDCV"/>
    <property type="match status" value="1"/>
</dbReference>
<dbReference type="GO" id="GO:0055085">
    <property type="term" value="P:transmembrane transport"/>
    <property type="evidence" value="ECO:0007669"/>
    <property type="project" value="InterPro"/>
</dbReference>
<dbReference type="AlphaFoldDB" id="A0A7D4PZR3"/>
<comment type="subcellular location">
    <subcellularLocation>
        <location evidence="1">Cell inner membrane</location>
        <topology evidence="1">Multi-pass membrane protein</topology>
    </subcellularLocation>
    <subcellularLocation>
        <location evidence="8">Cell membrane</location>
        <topology evidence="8">Multi-pass membrane protein</topology>
    </subcellularLocation>
</comment>
<dbReference type="GO" id="GO:0005886">
    <property type="term" value="C:plasma membrane"/>
    <property type="evidence" value="ECO:0007669"/>
    <property type="project" value="UniProtKB-SubCell"/>
</dbReference>
<feature type="domain" description="ABC transmembrane type-1" evidence="9">
    <location>
        <begin position="267"/>
        <end position="455"/>
    </location>
</feature>
<keyword evidence="4" id="KW-0997">Cell inner membrane</keyword>
<evidence type="ECO:0000313" key="11">
    <source>
        <dbReference type="Proteomes" id="UP000501003"/>
    </source>
</evidence>
<dbReference type="Pfam" id="PF00528">
    <property type="entry name" value="BPD_transp_1"/>
    <property type="match status" value="1"/>
</dbReference>
<feature type="transmembrane region" description="Helical" evidence="8">
    <location>
        <begin position="42"/>
        <end position="65"/>
    </location>
</feature>
<feature type="transmembrane region" description="Helical" evidence="8">
    <location>
        <begin position="215"/>
        <end position="239"/>
    </location>
</feature>
<dbReference type="EMBL" id="CP054056">
    <property type="protein sequence ID" value="QKJ25845.1"/>
    <property type="molecule type" value="Genomic_DNA"/>
</dbReference>
<dbReference type="PANTHER" id="PTHR43357:SF4">
    <property type="entry name" value="INNER MEMBRANE ABC TRANSPORTER PERMEASE PROTEIN YDCV"/>
    <property type="match status" value="1"/>
</dbReference>
<dbReference type="InterPro" id="IPR035906">
    <property type="entry name" value="MetI-like_sf"/>
</dbReference>
<comment type="similarity">
    <text evidence="8">Belongs to the binding-protein-dependent transport system permease family.</text>
</comment>